<proteinExistence type="inferred from homology"/>
<dbReference type="InterPro" id="IPR018392">
    <property type="entry name" value="LysM"/>
</dbReference>
<comment type="catalytic activity">
    <reaction evidence="4">
        <text>Hydrolysis of (1-&gt;4)-beta-linkages between N-acetylmuramic acid and N-acetyl-D-glucosamine residues in a peptidoglycan and between N-acetyl-D-glucosamine residues in chitodextrins.</text>
        <dbReference type="EC" id="3.2.1.17"/>
    </reaction>
</comment>
<keyword evidence="3 4" id="KW-0326">Glycosidase</keyword>
<dbReference type="Gene3D" id="3.10.350.10">
    <property type="entry name" value="LysM domain"/>
    <property type="match status" value="2"/>
</dbReference>
<comment type="caution">
    <text evidence="6">The sequence shown here is derived from an EMBL/GenBank/DDBJ whole genome shotgun (WGS) entry which is preliminary data.</text>
</comment>
<evidence type="ECO:0000259" key="5">
    <source>
        <dbReference type="PROSITE" id="PS51782"/>
    </source>
</evidence>
<dbReference type="GO" id="GO:0016998">
    <property type="term" value="P:cell wall macromolecule catabolic process"/>
    <property type="evidence" value="ECO:0007669"/>
    <property type="project" value="InterPro"/>
</dbReference>
<feature type="domain" description="LysM" evidence="5">
    <location>
        <begin position="247"/>
        <end position="291"/>
    </location>
</feature>
<evidence type="ECO:0000256" key="4">
    <source>
        <dbReference type="RuleBase" id="RU361176"/>
    </source>
</evidence>
<dbReference type="GO" id="GO:0009253">
    <property type="term" value="P:peptidoglycan catabolic process"/>
    <property type="evidence" value="ECO:0007669"/>
    <property type="project" value="InterPro"/>
</dbReference>
<dbReference type="AlphaFoldDB" id="A0A432LB24"/>
<organism evidence="6 7">
    <name type="scientific">Lysinibacillus antri</name>
    <dbReference type="NCBI Taxonomy" id="2498145"/>
    <lineage>
        <taxon>Bacteria</taxon>
        <taxon>Bacillati</taxon>
        <taxon>Bacillota</taxon>
        <taxon>Bacilli</taxon>
        <taxon>Bacillales</taxon>
        <taxon>Bacillaceae</taxon>
        <taxon>Lysinibacillus</taxon>
    </lineage>
</organism>
<evidence type="ECO:0000313" key="6">
    <source>
        <dbReference type="EMBL" id="RUL51277.1"/>
    </source>
</evidence>
<evidence type="ECO:0000256" key="3">
    <source>
        <dbReference type="ARBA" id="ARBA00023295"/>
    </source>
</evidence>
<evidence type="ECO:0000256" key="2">
    <source>
        <dbReference type="ARBA" id="ARBA00022801"/>
    </source>
</evidence>
<dbReference type="SUPFAM" id="SSF51445">
    <property type="entry name" value="(Trans)glycosidases"/>
    <property type="match status" value="1"/>
</dbReference>
<dbReference type="EC" id="3.2.1.17" evidence="4"/>
<dbReference type="Gene3D" id="3.20.20.80">
    <property type="entry name" value="Glycosidases"/>
    <property type="match status" value="1"/>
</dbReference>
<dbReference type="InterPro" id="IPR036779">
    <property type="entry name" value="LysM_dom_sf"/>
</dbReference>
<name>A0A432LB24_9BACI</name>
<dbReference type="GO" id="GO:0003796">
    <property type="term" value="F:lysozyme activity"/>
    <property type="evidence" value="ECO:0007669"/>
    <property type="project" value="UniProtKB-EC"/>
</dbReference>
<evidence type="ECO:0000256" key="1">
    <source>
        <dbReference type="ARBA" id="ARBA00010646"/>
    </source>
</evidence>
<keyword evidence="2 4" id="KW-0378">Hydrolase</keyword>
<dbReference type="PROSITE" id="PS51904">
    <property type="entry name" value="GLYCOSYL_HYDROL_F25_2"/>
    <property type="match status" value="1"/>
</dbReference>
<dbReference type="CDD" id="cd00118">
    <property type="entry name" value="LysM"/>
    <property type="match status" value="2"/>
</dbReference>
<dbReference type="Proteomes" id="UP000287910">
    <property type="component" value="Unassembled WGS sequence"/>
</dbReference>
<reference evidence="6 7" key="1">
    <citation type="submission" date="2018-12" db="EMBL/GenBank/DDBJ databases">
        <title>Lysinibacillus antri sp. nov., isolated from a cave soil.</title>
        <authorList>
            <person name="Narsing Rao M.P."/>
            <person name="Zhang H."/>
            <person name="Dong Z.-Y."/>
            <person name="Niu X.-K."/>
            <person name="Zhang K."/>
            <person name="Fang B.-Z."/>
            <person name="Kang Y.-Q."/>
            <person name="Xiao M."/>
            <person name="Li W.-J."/>
        </authorList>
    </citation>
    <scope>NUCLEOTIDE SEQUENCE [LARGE SCALE GENOMIC DNA]</scope>
    <source>
        <strain evidence="6 7">SYSU K30002</strain>
    </source>
</reference>
<dbReference type="SMART" id="SM00641">
    <property type="entry name" value="Glyco_25"/>
    <property type="match status" value="1"/>
</dbReference>
<accession>A0A432LB24</accession>
<dbReference type="SUPFAM" id="SSF54106">
    <property type="entry name" value="LysM domain"/>
    <property type="match status" value="2"/>
</dbReference>
<dbReference type="EMBL" id="RYYR01000016">
    <property type="protein sequence ID" value="RUL51277.1"/>
    <property type="molecule type" value="Genomic_DNA"/>
</dbReference>
<dbReference type="SMART" id="SM00257">
    <property type="entry name" value="LysM"/>
    <property type="match status" value="2"/>
</dbReference>
<dbReference type="PANTHER" id="PTHR34135:SF2">
    <property type="entry name" value="LYSOZYME"/>
    <property type="match status" value="1"/>
</dbReference>
<dbReference type="CDD" id="cd06525">
    <property type="entry name" value="GH25_Lyc-like"/>
    <property type="match status" value="1"/>
</dbReference>
<protein>
    <recommendedName>
        <fullName evidence="4">Lysozyme</fullName>
        <ecNumber evidence="4">3.2.1.17</ecNumber>
    </recommendedName>
</protein>
<keyword evidence="7" id="KW-1185">Reference proteome</keyword>
<dbReference type="InterPro" id="IPR002053">
    <property type="entry name" value="Glyco_hydro_25"/>
</dbReference>
<dbReference type="PROSITE" id="PS51782">
    <property type="entry name" value="LYSM"/>
    <property type="match status" value="2"/>
</dbReference>
<evidence type="ECO:0000313" key="7">
    <source>
        <dbReference type="Proteomes" id="UP000287910"/>
    </source>
</evidence>
<dbReference type="GO" id="GO:0016052">
    <property type="term" value="P:carbohydrate catabolic process"/>
    <property type="evidence" value="ECO:0007669"/>
    <property type="project" value="TreeGrafter"/>
</dbReference>
<gene>
    <name evidence="6" type="ORF">EK386_12380</name>
</gene>
<sequence length="348" mass="38723">MEVNGMKKLGQIVLAFFSVMLITFAYQTVAAAETHEFQGIDVSRYQEDIDFEAVSNAGIEVVYIKASEGVGYVDPYFEQNYEGAKAANLKVGFYHFVIARTVEQAIEEANWFVSIIQDKDYEAKPVVDFEDFGNLSTEQINEITRAFAEEVVKLTNQDVMIYSNASNATNVFDESLTKYSLWVAQYGPSEPSNDIIWDTWAGWQYTDTGTIDGVNGNVDLNVFNDGIFLNDSSIEAPTPQESTNKTTTYTIKAGDTLTSIARNYQVTVAHLVELNNINNPNLIFPGQELRITSDGTQNSTPSTYVVKSGDTLYAIAKKYNTTVAKLVSENNIKNPDLIYPGDRIIISK</sequence>
<dbReference type="InterPro" id="IPR008270">
    <property type="entry name" value="Glyco_hydro_25_AS"/>
</dbReference>
<comment type="similarity">
    <text evidence="1 4">Belongs to the glycosyl hydrolase 25 family.</text>
</comment>
<dbReference type="Pfam" id="PF01476">
    <property type="entry name" value="LysM"/>
    <property type="match status" value="2"/>
</dbReference>
<dbReference type="InterPro" id="IPR018077">
    <property type="entry name" value="Glyco_hydro_fam25_subgr"/>
</dbReference>
<dbReference type="PROSITE" id="PS00953">
    <property type="entry name" value="GLYCOSYL_HYDROL_F25_1"/>
    <property type="match status" value="1"/>
</dbReference>
<dbReference type="InterPro" id="IPR017853">
    <property type="entry name" value="GH"/>
</dbReference>
<dbReference type="Pfam" id="PF01183">
    <property type="entry name" value="Glyco_hydro_25"/>
    <property type="match status" value="1"/>
</dbReference>
<dbReference type="PANTHER" id="PTHR34135">
    <property type="entry name" value="LYSOZYME"/>
    <property type="match status" value="1"/>
</dbReference>
<feature type="domain" description="LysM" evidence="5">
    <location>
        <begin position="302"/>
        <end position="346"/>
    </location>
</feature>